<dbReference type="Pfam" id="PF10543">
    <property type="entry name" value="ORF6N"/>
    <property type="match status" value="1"/>
</dbReference>
<evidence type="ECO:0000313" key="2">
    <source>
        <dbReference type="EMBL" id="SET42027.1"/>
    </source>
</evidence>
<gene>
    <name evidence="2" type="ORF">SAMN05444285_112103</name>
</gene>
<dbReference type="RefSeq" id="WP_217642913.1">
    <property type="nucleotide sequence ID" value="NZ_FOHT01000012.1"/>
</dbReference>
<accession>A0A1I0EA15</accession>
<dbReference type="InterPro" id="IPR018873">
    <property type="entry name" value="KilA-N_DNA-bd_domain"/>
</dbReference>
<protein>
    <submittedName>
        <fullName evidence="2">ORF6N domain-containing protein</fullName>
    </submittedName>
</protein>
<evidence type="ECO:0000259" key="1">
    <source>
        <dbReference type="Pfam" id="PF10543"/>
    </source>
</evidence>
<dbReference type="Proteomes" id="UP000181981">
    <property type="component" value="Unassembled WGS sequence"/>
</dbReference>
<dbReference type="EMBL" id="FOHT01000012">
    <property type="protein sequence ID" value="SET42027.1"/>
    <property type="molecule type" value="Genomic_DNA"/>
</dbReference>
<organism evidence="2 3">
    <name type="scientific">Draconibacterium orientale</name>
    <dbReference type="NCBI Taxonomy" id="1168034"/>
    <lineage>
        <taxon>Bacteria</taxon>
        <taxon>Pseudomonadati</taxon>
        <taxon>Bacteroidota</taxon>
        <taxon>Bacteroidia</taxon>
        <taxon>Marinilabiliales</taxon>
        <taxon>Prolixibacteraceae</taxon>
        <taxon>Draconibacterium</taxon>
    </lineage>
</organism>
<name>A0A1I0EA15_9BACT</name>
<sequence>MAEKKKESSVLPDEIILNKIYFIREQKVMLDSDLAELYGVETRRLNEQVKRNISRFPEDFMFQLSEFEFESLK</sequence>
<proteinExistence type="predicted"/>
<dbReference type="AlphaFoldDB" id="A0A1I0EA15"/>
<evidence type="ECO:0000313" key="3">
    <source>
        <dbReference type="Proteomes" id="UP000181981"/>
    </source>
</evidence>
<feature type="domain" description="KilA-N DNA-binding" evidence="1">
    <location>
        <begin position="18"/>
        <end position="72"/>
    </location>
</feature>
<reference evidence="2 3" key="1">
    <citation type="submission" date="2016-10" db="EMBL/GenBank/DDBJ databases">
        <authorList>
            <person name="de Groot N.N."/>
        </authorList>
    </citation>
    <scope>NUCLEOTIDE SEQUENCE [LARGE SCALE GENOMIC DNA]</scope>
    <source>
        <strain evidence="2 3">DSM 25947</strain>
    </source>
</reference>